<reference evidence="2" key="1">
    <citation type="submission" date="2020-02" db="EMBL/GenBank/DDBJ databases">
        <authorList>
            <person name="Palmer J.M."/>
        </authorList>
    </citation>
    <scope>NUCLEOTIDE SEQUENCE</scope>
    <source>
        <strain evidence="2">EPUS1.4</strain>
        <tissue evidence="2">Thallus</tissue>
    </source>
</reference>
<organism evidence="2 3">
    <name type="scientific">Endocarpon pusillum</name>
    <dbReference type="NCBI Taxonomy" id="364733"/>
    <lineage>
        <taxon>Eukaryota</taxon>
        <taxon>Fungi</taxon>
        <taxon>Dikarya</taxon>
        <taxon>Ascomycota</taxon>
        <taxon>Pezizomycotina</taxon>
        <taxon>Eurotiomycetes</taxon>
        <taxon>Chaetothyriomycetidae</taxon>
        <taxon>Verrucariales</taxon>
        <taxon>Verrucariaceae</taxon>
        <taxon>Endocarpon</taxon>
    </lineage>
</organism>
<gene>
    <name evidence="2" type="ORF">GJ744_006331</name>
</gene>
<dbReference type="Proteomes" id="UP000606974">
    <property type="component" value="Unassembled WGS sequence"/>
</dbReference>
<evidence type="ECO:0000313" key="3">
    <source>
        <dbReference type="Proteomes" id="UP000606974"/>
    </source>
</evidence>
<name>A0A8H7ASS3_9EURO</name>
<feature type="compositionally biased region" description="Basic and acidic residues" evidence="1">
    <location>
        <begin position="141"/>
        <end position="152"/>
    </location>
</feature>
<proteinExistence type="predicted"/>
<accession>A0A8H7ASS3</accession>
<protein>
    <submittedName>
        <fullName evidence="2">Uncharacterized protein</fullName>
    </submittedName>
</protein>
<dbReference type="EMBL" id="JAACFV010000029">
    <property type="protein sequence ID" value="KAF7510485.1"/>
    <property type="molecule type" value="Genomic_DNA"/>
</dbReference>
<evidence type="ECO:0000313" key="2">
    <source>
        <dbReference type="EMBL" id="KAF7510485.1"/>
    </source>
</evidence>
<comment type="caution">
    <text evidence="2">The sequence shown here is derived from an EMBL/GenBank/DDBJ whole genome shotgun (WGS) entry which is preliminary data.</text>
</comment>
<feature type="region of interest" description="Disordered" evidence="1">
    <location>
        <begin position="141"/>
        <end position="199"/>
    </location>
</feature>
<sequence>MKNSYPDGRLNAQKEYDQVARDYIHGFVGDKKLNDRYETLFGLEKERSGFHRGQVLHAANYKDFLIQRRKGSRKEQLDESRAQLQQRYNEEAALLSEARDPDARRRELSPDLCRYIAGINNRTAKWDQPLEDPFLLKKRLDEPQDESPRSRSIDIVQNPSAVSGRFSPVRNMQAVSAPSTPLDYSPPPRRRRPKPTGYSLYRLPAFA</sequence>
<dbReference type="AlphaFoldDB" id="A0A8H7ASS3"/>
<evidence type="ECO:0000256" key="1">
    <source>
        <dbReference type="SAM" id="MobiDB-lite"/>
    </source>
</evidence>
<keyword evidence="3" id="KW-1185">Reference proteome</keyword>